<evidence type="ECO:0000259" key="1">
    <source>
        <dbReference type="Pfam" id="PF01738"/>
    </source>
</evidence>
<evidence type="ECO:0000313" key="3">
    <source>
        <dbReference type="Proteomes" id="UP000294692"/>
    </source>
</evidence>
<dbReference type="AlphaFoldDB" id="A0A4V2VQG0"/>
<keyword evidence="3" id="KW-1185">Reference proteome</keyword>
<name>A0A4V2VQG0_9BURK</name>
<dbReference type="Gene3D" id="3.40.50.1820">
    <property type="entry name" value="alpha/beta hydrolase"/>
    <property type="match status" value="1"/>
</dbReference>
<dbReference type="Proteomes" id="UP000294692">
    <property type="component" value="Unassembled WGS sequence"/>
</dbReference>
<sequence length="223" mass="24677">MNTWIKLESRDGFVLDAYLARPSGTPVGGLVILPEIFGVNSHIRDVTERYAALGYLAIAPAVFDRVERNLDLGYTEDDVRKGQALMKHVAWDTAIDDVEAAGRRVSEAGNVGIVGYCWGGAAAWATAAQTTTFRCAVSYYGNAIATLMDRKPKIPMMLHWGEEDHLISKEKILQIISSAPDAESFIYPTGHGFNCDQRSLYHEESARLANERTRAFLQTHLSN</sequence>
<dbReference type="RefSeq" id="WP_132477760.1">
    <property type="nucleotide sequence ID" value="NZ_JBHRVM010000001.1"/>
</dbReference>
<protein>
    <submittedName>
        <fullName evidence="2">Carboxymethylenebutenolidase</fullName>
    </submittedName>
</protein>
<dbReference type="InterPro" id="IPR051049">
    <property type="entry name" value="Dienelactone_hydrolase-like"/>
</dbReference>
<evidence type="ECO:0000313" key="2">
    <source>
        <dbReference type="EMBL" id="TCU94459.1"/>
    </source>
</evidence>
<dbReference type="PANTHER" id="PTHR46623">
    <property type="entry name" value="CARBOXYMETHYLENEBUTENOLIDASE-RELATED"/>
    <property type="match status" value="1"/>
</dbReference>
<proteinExistence type="predicted"/>
<accession>A0A4V2VQG0</accession>
<dbReference type="InterPro" id="IPR029058">
    <property type="entry name" value="AB_hydrolase_fold"/>
</dbReference>
<gene>
    <name evidence="2" type="ORF">EV686_1099</name>
</gene>
<dbReference type="SUPFAM" id="SSF53474">
    <property type="entry name" value="alpha/beta-Hydrolases"/>
    <property type="match status" value="1"/>
</dbReference>
<dbReference type="EMBL" id="SMBX01000009">
    <property type="protein sequence ID" value="TCU94459.1"/>
    <property type="molecule type" value="Genomic_DNA"/>
</dbReference>
<dbReference type="Pfam" id="PF01738">
    <property type="entry name" value="DLH"/>
    <property type="match status" value="1"/>
</dbReference>
<dbReference type="GO" id="GO:0016787">
    <property type="term" value="F:hydrolase activity"/>
    <property type="evidence" value="ECO:0007669"/>
    <property type="project" value="InterPro"/>
</dbReference>
<dbReference type="PANTHER" id="PTHR46623:SF6">
    <property type="entry name" value="ALPHA_BETA-HYDROLASES SUPERFAMILY PROTEIN"/>
    <property type="match status" value="1"/>
</dbReference>
<comment type="caution">
    <text evidence="2">The sequence shown here is derived from an EMBL/GenBank/DDBJ whole genome shotgun (WGS) entry which is preliminary data.</text>
</comment>
<organism evidence="2 3">
    <name type="scientific">Paracandidimonas soli</name>
    <dbReference type="NCBI Taxonomy" id="1917182"/>
    <lineage>
        <taxon>Bacteria</taxon>
        <taxon>Pseudomonadati</taxon>
        <taxon>Pseudomonadota</taxon>
        <taxon>Betaproteobacteria</taxon>
        <taxon>Burkholderiales</taxon>
        <taxon>Alcaligenaceae</taxon>
        <taxon>Paracandidimonas</taxon>
    </lineage>
</organism>
<dbReference type="InterPro" id="IPR002925">
    <property type="entry name" value="Dienelactn_hydro"/>
</dbReference>
<feature type="domain" description="Dienelactone hydrolase" evidence="1">
    <location>
        <begin position="15"/>
        <end position="220"/>
    </location>
</feature>
<reference evidence="2 3" key="1">
    <citation type="submission" date="2019-03" db="EMBL/GenBank/DDBJ databases">
        <title>Genomic Encyclopedia of Type Strains, Phase IV (KMG-IV): sequencing the most valuable type-strain genomes for metagenomic binning, comparative biology and taxonomic classification.</title>
        <authorList>
            <person name="Goeker M."/>
        </authorList>
    </citation>
    <scope>NUCLEOTIDE SEQUENCE [LARGE SCALE GENOMIC DNA]</scope>
    <source>
        <strain evidence="2 3">DSM 100048</strain>
    </source>
</reference>
<dbReference type="OrthoDB" id="62567at2"/>